<keyword evidence="4 7" id="KW-0812">Transmembrane</keyword>
<feature type="domain" description="Outer membrane protein beta-barrel" evidence="9">
    <location>
        <begin position="341"/>
        <end position="745"/>
    </location>
</feature>
<dbReference type="PROSITE" id="PS52016">
    <property type="entry name" value="TONB_DEPENDENT_REC_3"/>
    <property type="match status" value="1"/>
</dbReference>
<comment type="similarity">
    <text evidence="7">Belongs to the TonB-dependent receptor family.</text>
</comment>
<dbReference type="SUPFAM" id="SSF49464">
    <property type="entry name" value="Carboxypeptidase regulatory domain-like"/>
    <property type="match status" value="1"/>
</dbReference>
<dbReference type="EMBL" id="JAHYXK010000029">
    <property type="protein sequence ID" value="MBW7469199.1"/>
    <property type="molecule type" value="Genomic_DNA"/>
</dbReference>
<keyword evidence="10" id="KW-0675">Receptor</keyword>
<comment type="subcellular location">
    <subcellularLocation>
        <location evidence="1 7">Cell outer membrane</location>
        <topology evidence="1 7">Multi-pass membrane protein</topology>
    </subcellularLocation>
</comment>
<sequence length="751" mass="84157">MEALGYVTVAVREIGQNQPTTVTLSQEDGVFIINDLPIQQYQLILSYVGYKTRTIPFPNSSSSSINFGIITLTSTAKELEEIHVITLKPLIEQSLDRTIYNVEADPDANALNTLDMLRKVPYLTVDAEDKLQLNGNSSYQIQVNGKRSALFAGDPSDILKTLPASSIKKIEVITTPSAKYEASGVGGIINIITHKKGISGYNGAVNLSAETPQGYTAGSFLSATAGKISISGRYNHRYSESPTNSSTFLRNDLINRNRLEQTSERSGKSRTQNISGELSYQLSSQDVFTASLSQYNSNSTNKSTQLVEQYGATNKLTKSYLNLNHGNGEGTGRDISLNYEHSFKKNDQQLLSISFASTNSANNSTSNFILKPLLNYTTRESTTNNEDETNEKNLQIDYAQPIGKQLLEFGLKSIFEENNSNYFYKNRDAETGTYLLDPSISNSFKYRQDVHAAYISLNLNMRKWGLRSGIRIEETRLDVNFLSTGTKAKQNYRGFFPNVTLSRSLKESSRINLSYNQRISRPGLYYLDPYIDLTDPLNISFGNPDLEPATSHTLKLEYSTFFKTTSLNANVFHTFTNNAIEQITTLGNDSVARSTFGNIGQSRNNGLMLTGNTTFSKKLSLNLNAGTSYITYTSMLEGRPQTNEGFTYSMRVSMNYRFGKKWKASGNLNYNSPNILLQGNTNGYTWSSISINKQFLKDDKASISLHVRSPFQEKRRNTSELVNPSFYQFRESFTIIRQYSLAFSYRFGKLR</sequence>
<name>A0ABS7CZB3_9BACT</name>
<evidence type="ECO:0000256" key="7">
    <source>
        <dbReference type="PROSITE-ProRule" id="PRU01360"/>
    </source>
</evidence>
<evidence type="ECO:0000259" key="8">
    <source>
        <dbReference type="Pfam" id="PF07715"/>
    </source>
</evidence>
<protein>
    <submittedName>
        <fullName evidence="10">TonB-dependent receptor</fullName>
    </submittedName>
</protein>
<dbReference type="InterPro" id="IPR039426">
    <property type="entry name" value="TonB-dep_rcpt-like"/>
</dbReference>
<organism evidence="10 11">
    <name type="scientific">Pontibacter aydingkolensis</name>
    <dbReference type="NCBI Taxonomy" id="1911536"/>
    <lineage>
        <taxon>Bacteria</taxon>
        <taxon>Pseudomonadati</taxon>
        <taxon>Bacteroidota</taxon>
        <taxon>Cytophagia</taxon>
        <taxon>Cytophagales</taxon>
        <taxon>Hymenobacteraceae</taxon>
        <taxon>Pontibacter</taxon>
    </lineage>
</organism>
<evidence type="ECO:0000256" key="4">
    <source>
        <dbReference type="ARBA" id="ARBA00022692"/>
    </source>
</evidence>
<dbReference type="SUPFAM" id="SSF56935">
    <property type="entry name" value="Porins"/>
    <property type="match status" value="1"/>
</dbReference>
<proteinExistence type="inferred from homology"/>
<evidence type="ECO:0000256" key="1">
    <source>
        <dbReference type="ARBA" id="ARBA00004571"/>
    </source>
</evidence>
<accession>A0ABS7CZB3</accession>
<keyword evidence="6 7" id="KW-0998">Cell outer membrane</keyword>
<dbReference type="Gene3D" id="2.40.170.20">
    <property type="entry name" value="TonB-dependent receptor, beta-barrel domain"/>
    <property type="match status" value="1"/>
</dbReference>
<evidence type="ECO:0000256" key="5">
    <source>
        <dbReference type="ARBA" id="ARBA00023136"/>
    </source>
</evidence>
<evidence type="ECO:0000256" key="3">
    <source>
        <dbReference type="ARBA" id="ARBA00022452"/>
    </source>
</evidence>
<dbReference type="Pfam" id="PF14905">
    <property type="entry name" value="OMP_b-brl_3"/>
    <property type="match status" value="1"/>
</dbReference>
<keyword evidence="11" id="KW-1185">Reference proteome</keyword>
<dbReference type="PANTHER" id="PTHR40980:SF3">
    <property type="entry name" value="TONB-DEPENDENT RECEPTOR-LIKE BETA-BARREL DOMAIN-CONTAINING PROTEIN"/>
    <property type="match status" value="1"/>
</dbReference>
<comment type="caution">
    <text evidence="10">The sequence shown here is derived from an EMBL/GenBank/DDBJ whole genome shotgun (WGS) entry which is preliminary data.</text>
</comment>
<keyword evidence="2 7" id="KW-0813">Transport</keyword>
<dbReference type="PANTHER" id="PTHR40980">
    <property type="entry name" value="PLUG DOMAIN-CONTAINING PROTEIN"/>
    <property type="match status" value="1"/>
</dbReference>
<dbReference type="Proteomes" id="UP000813018">
    <property type="component" value="Unassembled WGS sequence"/>
</dbReference>
<feature type="domain" description="TonB-dependent receptor plug" evidence="8">
    <location>
        <begin position="97"/>
        <end position="188"/>
    </location>
</feature>
<dbReference type="InterPro" id="IPR012910">
    <property type="entry name" value="Plug_dom"/>
</dbReference>
<evidence type="ECO:0000256" key="2">
    <source>
        <dbReference type="ARBA" id="ARBA00022448"/>
    </source>
</evidence>
<keyword evidence="3 7" id="KW-1134">Transmembrane beta strand</keyword>
<dbReference type="InterPro" id="IPR008969">
    <property type="entry name" value="CarboxyPept-like_regulatory"/>
</dbReference>
<dbReference type="InterPro" id="IPR037066">
    <property type="entry name" value="Plug_dom_sf"/>
</dbReference>
<evidence type="ECO:0000313" key="11">
    <source>
        <dbReference type="Proteomes" id="UP000813018"/>
    </source>
</evidence>
<reference evidence="10 11" key="1">
    <citation type="journal article" date="2016" name="Int. J. Syst. Evol. Microbiol.">
        <title>Pontibacter aydingkolensis sp. nov., isolated from soil of a salt lake.</title>
        <authorList>
            <person name="Osman G."/>
            <person name="Zhang T."/>
            <person name="Lou K."/>
            <person name="Gao Y."/>
            <person name="Chang W."/>
            <person name="Lin Q."/>
            <person name="Yang H.M."/>
            <person name="Huo X.D."/>
            <person name="Wang N."/>
        </authorList>
    </citation>
    <scope>NUCLEOTIDE SEQUENCE [LARGE SCALE GENOMIC DNA]</scope>
    <source>
        <strain evidence="10 11">KACC 19255</strain>
    </source>
</reference>
<evidence type="ECO:0000313" key="10">
    <source>
        <dbReference type="EMBL" id="MBW7469199.1"/>
    </source>
</evidence>
<gene>
    <name evidence="10" type="ORF">K0O23_19155</name>
</gene>
<keyword evidence="5 7" id="KW-0472">Membrane</keyword>
<evidence type="ECO:0000259" key="9">
    <source>
        <dbReference type="Pfam" id="PF14905"/>
    </source>
</evidence>
<dbReference type="Gene3D" id="2.170.130.10">
    <property type="entry name" value="TonB-dependent receptor, plug domain"/>
    <property type="match status" value="1"/>
</dbReference>
<evidence type="ECO:0000256" key="6">
    <source>
        <dbReference type="ARBA" id="ARBA00023237"/>
    </source>
</evidence>
<dbReference type="InterPro" id="IPR036942">
    <property type="entry name" value="Beta-barrel_TonB_sf"/>
</dbReference>
<dbReference type="Pfam" id="PF07715">
    <property type="entry name" value="Plug"/>
    <property type="match status" value="1"/>
</dbReference>
<dbReference type="InterPro" id="IPR041700">
    <property type="entry name" value="OMP_b-brl_3"/>
</dbReference>